<dbReference type="GO" id="GO:0009103">
    <property type="term" value="P:lipopolysaccharide biosynthetic process"/>
    <property type="evidence" value="ECO:0007669"/>
    <property type="project" value="UniProtKB-ARBA"/>
</dbReference>
<evidence type="ECO:0000256" key="4">
    <source>
        <dbReference type="ARBA" id="ARBA00022679"/>
    </source>
</evidence>
<proteinExistence type="predicted"/>
<gene>
    <name evidence="10" type="ORF">ENW48_01920</name>
</gene>
<feature type="transmembrane region" description="Helical" evidence="8">
    <location>
        <begin position="20"/>
        <end position="38"/>
    </location>
</feature>
<dbReference type="PANTHER" id="PTHR33908:SF3">
    <property type="entry name" value="UNDECAPRENYL PHOSPHATE-ALPHA-4-AMINO-4-DEOXY-L-ARABINOSE ARABINOSYL TRANSFERASE"/>
    <property type="match status" value="1"/>
</dbReference>
<keyword evidence="6 8" id="KW-1133">Transmembrane helix</keyword>
<dbReference type="PANTHER" id="PTHR33908">
    <property type="entry name" value="MANNOSYLTRANSFERASE YKCB-RELATED"/>
    <property type="match status" value="1"/>
</dbReference>
<evidence type="ECO:0000256" key="1">
    <source>
        <dbReference type="ARBA" id="ARBA00004651"/>
    </source>
</evidence>
<evidence type="ECO:0000256" key="6">
    <source>
        <dbReference type="ARBA" id="ARBA00022989"/>
    </source>
</evidence>
<feature type="transmembrane region" description="Helical" evidence="8">
    <location>
        <begin position="338"/>
        <end position="355"/>
    </location>
</feature>
<keyword evidence="4" id="KW-0808">Transferase</keyword>
<feature type="transmembrane region" description="Helical" evidence="8">
    <location>
        <begin position="314"/>
        <end position="332"/>
    </location>
</feature>
<evidence type="ECO:0000256" key="2">
    <source>
        <dbReference type="ARBA" id="ARBA00022475"/>
    </source>
</evidence>
<dbReference type="Pfam" id="PF13231">
    <property type="entry name" value="PMT_2"/>
    <property type="match status" value="1"/>
</dbReference>
<dbReference type="GO" id="GO:0005886">
    <property type="term" value="C:plasma membrane"/>
    <property type="evidence" value="ECO:0007669"/>
    <property type="project" value="UniProtKB-SubCell"/>
</dbReference>
<evidence type="ECO:0000256" key="5">
    <source>
        <dbReference type="ARBA" id="ARBA00022692"/>
    </source>
</evidence>
<keyword evidence="2" id="KW-1003">Cell membrane</keyword>
<feature type="transmembrane region" description="Helical" evidence="8">
    <location>
        <begin position="367"/>
        <end position="388"/>
    </location>
</feature>
<protein>
    <recommendedName>
        <fullName evidence="9">Glycosyltransferase RgtA/B/C/D-like domain-containing protein</fullName>
    </recommendedName>
</protein>
<dbReference type="GO" id="GO:0010041">
    <property type="term" value="P:response to iron(III) ion"/>
    <property type="evidence" value="ECO:0007669"/>
    <property type="project" value="TreeGrafter"/>
</dbReference>
<feature type="domain" description="Glycosyltransferase RgtA/B/C/D-like" evidence="9">
    <location>
        <begin position="75"/>
        <end position="237"/>
    </location>
</feature>
<feature type="transmembrane region" description="Helical" evidence="8">
    <location>
        <begin position="436"/>
        <end position="457"/>
    </location>
</feature>
<organism evidence="10">
    <name type="scientific">Desulfobacca acetoxidans</name>
    <dbReference type="NCBI Taxonomy" id="60893"/>
    <lineage>
        <taxon>Bacteria</taxon>
        <taxon>Pseudomonadati</taxon>
        <taxon>Thermodesulfobacteriota</taxon>
        <taxon>Desulfobaccia</taxon>
        <taxon>Desulfobaccales</taxon>
        <taxon>Desulfobaccaceae</taxon>
        <taxon>Desulfobacca</taxon>
    </lineage>
</organism>
<evidence type="ECO:0000256" key="7">
    <source>
        <dbReference type="ARBA" id="ARBA00023136"/>
    </source>
</evidence>
<accession>A0A7C5EL27</accession>
<dbReference type="InterPro" id="IPR038731">
    <property type="entry name" value="RgtA/B/C-like"/>
</dbReference>
<dbReference type="GO" id="GO:0016763">
    <property type="term" value="F:pentosyltransferase activity"/>
    <property type="evidence" value="ECO:0007669"/>
    <property type="project" value="TreeGrafter"/>
</dbReference>
<feature type="transmembrane region" description="Helical" evidence="8">
    <location>
        <begin position="103"/>
        <end position="121"/>
    </location>
</feature>
<feature type="transmembrane region" description="Helical" evidence="8">
    <location>
        <begin position="151"/>
        <end position="170"/>
    </location>
</feature>
<keyword evidence="7 8" id="KW-0472">Membrane</keyword>
<comment type="subcellular location">
    <subcellularLocation>
        <location evidence="1">Cell membrane</location>
        <topology evidence="1">Multi-pass membrane protein</topology>
    </subcellularLocation>
</comment>
<keyword evidence="5 8" id="KW-0812">Transmembrane</keyword>
<dbReference type="AlphaFoldDB" id="A0A7C5EL27"/>
<name>A0A7C5EL27_9BACT</name>
<feature type="transmembrane region" description="Helical" evidence="8">
    <location>
        <begin position="127"/>
        <end position="144"/>
    </location>
</feature>
<keyword evidence="3" id="KW-0328">Glycosyltransferase</keyword>
<evidence type="ECO:0000259" key="9">
    <source>
        <dbReference type="Pfam" id="PF13231"/>
    </source>
</evidence>
<evidence type="ECO:0000313" key="10">
    <source>
        <dbReference type="EMBL" id="HGZ10960.1"/>
    </source>
</evidence>
<evidence type="ECO:0000256" key="3">
    <source>
        <dbReference type="ARBA" id="ARBA00022676"/>
    </source>
</evidence>
<sequence>MGTAPPAAGLSLRNLFHHKWLVGAFWFFLTGALFFSAVRDLPLIRSEAMYALVPKEMGEAGTWLTPTLNGARYLDKPPLLYWVNLLAYKLGGVSETTARIPTLMAAAGEVGLTYLVGIEVLGPRPAFWGSLVLLTSVGFFALHLQLLTDHLVTLSLLVALYVMLLTEGRLASGRPAGSQPVFFQMALAAGFLSKGLIGFVFPLMILAGYSGLRRNAGLLSLVLNPRGWLVFLLLSLPWLGAMEYHHPGFLRHHILNEQILRFLGERQPPDINSFSLGGFWLFLFLWLLPWGLLLPEALYCYVREAWRSSLAFGREGLMPLWAAVVLLFFSLSSSRIEYYSLPALPPLALILGWRLSRIIATPGDRRLPLVLFLLGFLGLATLLLLPHLEELCAANRREFFGMFPLIQPWARQVTYIVPGLSLTGVVLGWRRPRVALAFYGTLALVLLFFTWKTYLALSPLLSDKIFGEYLRKAAAPGDVVVMEAIEEFEYGASLAFYSGRRILMVQRRGLPQFAYAVSPRENFLISATRLEELWRSPSRVYLLVDEAILSEVRLPEGILVQALPGKRLLSNRP</sequence>
<feature type="transmembrane region" description="Helical" evidence="8">
    <location>
        <begin position="279"/>
        <end position="302"/>
    </location>
</feature>
<comment type="caution">
    <text evidence="10">The sequence shown here is derived from an EMBL/GenBank/DDBJ whole genome shotgun (WGS) entry which is preliminary data.</text>
</comment>
<feature type="transmembrane region" description="Helical" evidence="8">
    <location>
        <begin position="408"/>
        <end position="429"/>
    </location>
</feature>
<dbReference type="InterPro" id="IPR050297">
    <property type="entry name" value="LipidA_mod_glycosyltrf_83"/>
</dbReference>
<feature type="transmembrane region" description="Helical" evidence="8">
    <location>
        <begin position="182"/>
        <end position="206"/>
    </location>
</feature>
<feature type="transmembrane region" description="Helical" evidence="8">
    <location>
        <begin position="218"/>
        <end position="239"/>
    </location>
</feature>
<evidence type="ECO:0000256" key="8">
    <source>
        <dbReference type="SAM" id="Phobius"/>
    </source>
</evidence>
<dbReference type="EMBL" id="DTKJ01000015">
    <property type="protein sequence ID" value="HGZ10960.1"/>
    <property type="molecule type" value="Genomic_DNA"/>
</dbReference>
<reference evidence="10" key="1">
    <citation type="journal article" date="2020" name="mSystems">
        <title>Genome- and Community-Level Interaction Insights into Carbon Utilization and Element Cycling Functions of Hydrothermarchaeota in Hydrothermal Sediment.</title>
        <authorList>
            <person name="Zhou Z."/>
            <person name="Liu Y."/>
            <person name="Xu W."/>
            <person name="Pan J."/>
            <person name="Luo Z.H."/>
            <person name="Li M."/>
        </authorList>
    </citation>
    <scope>NUCLEOTIDE SEQUENCE [LARGE SCALE GENOMIC DNA]</scope>
    <source>
        <strain evidence="10">SpSt-853</strain>
    </source>
</reference>